<reference evidence="5 6" key="2">
    <citation type="journal article" date="2016" name="ISME J.">
        <title>Physiological and genomic characterization of two novel marine thaumarchaeal strains indicates niche differentiation.</title>
        <authorList>
            <person name="Bayer B."/>
            <person name="Vojvoda J."/>
            <person name="Offre P."/>
            <person name="Alves R.J."/>
            <person name="Elisabeth N.H."/>
            <person name="Garcia J.A."/>
            <person name="Volland J.M."/>
            <person name="Srivastava A."/>
            <person name="Schleper C."/>
            <person name="Herndl G.J."/>
        </authorList>
    </citation>
    <scope>NUCLEOTIDE SEQUENCE [LARGE SCALE GENOMIC DNA]</scope>
    <source>
        <strain evidence="5 6">NF5</strain>
    </source>
</reference>
<dbReference type="PROSITE" id="PS51710">
    <property type="entry name" value="G_OBG"/>
    <property type="match status" value="1"/>
</dbReference>
<dbReference type="GO" id="GO:0016887">
    <property type="term" value="F:ATP hydrolysis activity"/>
    <property type="evidence" value="ECO:0007669"/>
    <property type="project" value="TreeGrafter"/>
</dbReference>
<dbReference type="InterPro" id="IPR006073">
    <property type="entry name" value="GTP-bd"/>
</dbReference>
<dbReference type="PANTHER" id="PTHR23305:SF1">
    <property type="entry name" value="OBG-TYPE G DOMAIN-CONTAINING PROTEIN"/>
    <property type="match status" value="1"/>
</dbReference>
<dbReference type="InterPro" id="IPR013646">
    <property type="entry name" value="YGR210-like_G4"/>
</dbReference>
<reference evidence="6" key="1">
    <citation type="submission" date="2015-03" db="EMBL/GenBank/DDBJ databases">
        <title>Characterization of two novel Thaumarchaeota isolated from the Northern Adriatic Sea.</title>
        <authorList>
            <person name="Bayer B."/>
            <person name="Vojvoda J."/>
            <person name="Offre P."/>
            <person name="Srivastava A."/>
            <person name="Elisabeth N."/>
            <person name="Garcia J.A.L."/>
            <person name="Schleper C."/>
            <person name="Herndl G.J."/>
        </authorList>
    </citation>
    <scope>NUCLEOTIDE SEQUENCE [LARGE SCALE GENOMIC DNA]</scope>
    <source>
        <strain evidence="6">NF5</strain>
    </source>
</reference>
<dbReference type="InterPro" id="IPR004095">
    <property type="entry name" value="TGS"/>
</dbReference>
<organism evidence="5 6">
    <name type="scientific">Nitrosopumilus adriaticus</name>
    <dbReference type="NCBI Taxonomy" id="1580092"/>
    <lineage>
        <taxon>Archaea</taxon>
        <taxon>Nitrososphaerota</taxon>
        <taxon>Nitrososphaeria</taxon>
        <taxon>Nitrosopumilales</taxon>
        <taxon>Nitrosopumilaceae</taxon>
        <taxon>Nitrosopumilus</taxon>
    </lineage>
</organism>
<proteinExistence type="inferred from homology"/>
<dbReference type="Pfam" id="PF01926">
    <property type="entry name" value="MMR_HSR1"/>
    <property type="match status" value="1"/>
</dbReference>
<dbReference type="SUPFAM" id="SSF52540">
    <property type="entry name" value="P-loop containing nucleoside triphosphate hydrolases"/>
    <property type="match status" value="1"/>
</dbReference>
<keyword evidence="6" id="KW-1185">Reference proteome</keyword>
<dbReference type="GO" id="GO:0005525">
    <property type="term" value="F:GTP binding"/>
    <property type="evidence" value="ECO:0007669"/>
    <property type="project" value="UniProtKB-KW"/>
</dbReference>
<dbReference type="Gene3D" id="3.10.20.30">
    <property type="match status" value="1"/>
</dbReference>
<dbReference type="CDD" id="cd01899">
    <property type="entry name" value="Ygr210"/>
    <property type="match status" value="1"/>
</dbReference>
<dbReference type="GO" id="GO:0005737">
    <property type="term" value="C:cytoplasm"/>
    <property type="evidence" value="ECO:0007669"/>
    <property type="project" value="TreeGrafter"/>
</dbReference>
<dbReference type="Gene3D" id="1.10.8.470">
    <property type="match status" value="1"/>
</dbReference>
<dbReference type="STRING" id="1580092.NADRNF5_0357"/>
<feature type="domain" description="OBG-type G" evidence="4">
    <location>
        <begin position="4"/>
        <end position="267"/>
    </location>
</feature>
<dbReference type="Proteomes" id="UP000032408">
    <property type="component" value="Chromosome"/>
</dbReference>
<comment type="similarity">
    <text evidence="1">Belongs to the RelA/SpoT family.</text>
</comment>
<dbReference type="FunFam" id="1.10.8.470:FF:000001">
    <property type="entry name" value="GTP-binding protein homolog"/>
    <property type="match status" value="1"/>
</dbReference>
<dbReference type="InterPro" id="IPR031167">
    <property type="entry name" value="G_OBG"/>
</dbReference>
<dbReference type="KEGG" id="nin:NADRNF5_0357"/>
<dbReference type="Pfam" id="PF02824">
    <property type="entry name" value="TGS"/>
    <property type="match status" value="1"/>
</dbReference>
<evidence type="ECO:0000256" key="3">
    <source>
        <dbReference type="ARBA" id="ARBA00023134"/>
    </source>
</evidence>
<dbReference type="AlphaFoldDB" id="A0A0D5C0F6"/>
<dbReference type="InterPro" id="IPR012675">
    <property type="entry name" value="Beta-grasp_dom_sf"/>
</dbReference>
<sequence length="398" mass="43456">MSILQIGLLGKANVGKSTFFSAATQTPVASGNFPFTTIEPNVGVAYVKADCACKHFGIKHENDYCVSGTRLIPVKLIDVAGLVPGAHEGKGLGNQFLDDARQAEVLIHVVDIAGTTDIQGQPVPVGTHDPLEDVEFVQDEFDQWFADILKREWDKITREIDQKRAKLTDGIAKRFTGLGIKDFQVQEVLQKLGLMARNPKEWKDSDIQTFVKELRKNTKPMIIAANKADLCTDLSIIDKISDCVIPCSAETELLLRKASKSGIVNYSSGDTGFTIPDGKEIPPAQQKALDLVKSVFSKIQSTGIQKILNTAVFDSLKFIVVYPVEDETKLTNKDGVVLPDTKLLPLDSTAKDLASLIHADIAKGFLHAIDCKTKQRISGDQKLKNGDVIKIVSTLSRG</sequence>
<dbReference type="FunFam" id="3.10.20.30:FF:000002">
    <property type="entry name" value="GTP pyrophosphokinase (RelA/SpoT)"/>
    <property type="match status" value="1"/>
</dbReference>
<dbReference type="EMBL" id="CP011070">
    <property type="protein sequence ID" value="AJW70053.1"/>
    <property type="molecule type" value="Genomic_DNA"/>
</dbReference>
<dbReference type="PRINTS" id="PR00326">
    <property type="entry name" value="GTP1OBG"/>
</dbReference>
<gene>
    <name evidence="5" type="ORF">NADRNF5_0357</name>
</gene>
<dbReference type="InterPro" id="IPR012676">
    <property type="entry name" value="TGS-like"/>
</dbReference>
<name>A0A0D5C0F6_9ARCH</name>
<evidence type="ECO:0000256" key="1">
    <source>
        <dbReference type="ARBA" id="ARBA00007476"/>
    </source>
</evidence>
<dbReference type="Gene3D" id="3.40.50.300">
    <property type="entry name" value="P-loop containing nucleotide triphosphate hydrolases"/>
    <property type="match status" value="1"/>
</dbReference>
<evidence type="ECO:0000259" key="4">
    <source>
        <dbReference type="PROSITE" id="PS51710"/>
    </source>
</evidence>
<accession>A0A0D5C0F6</accession>
<evidence type="ECO:0000256" key="2">
    <source>
        <dbReference type="ARBA" id="ARBA00022741"/>
    </source>
</evidence>
<evidence type="ECO:0000313" key="5">
    <source>
        <dbReference type="EMBL" id="AJW70053.1"/>
    </source>
</evidence>
<dbReference type="PANTHER" id="PTHR23305">
    <property type="entry name" value="OBG GTPASE FAMILY"/>
    <property type="match status" value="1"/>
</dbReference>
<dbReference type="NCBIfam" id="NF007171">
    <property type="entry name" value="PRK09602.1"/>
    <property type="match status" value="1"/>
</dbReference>
<evidence type="ECO:0000313" key="6">
    <source>
        <dbReference type="Proteomes" id="UP000032408"/>
    </source>
</evidence>
<keyword evidence="3" id="KW-0342">GTP-binding</keyword>
<protein>
    <recommendedName>
        <fullName evidence="4">OBG-type G domain-containing protein</fullName>
    </recommendedName>
</protein>
<keyword evidence="2" id="KW-0547">Nucleotide-binding</keyword>
<dbReference type="InterPro" id="IPR027417">
    <property type="entry name" value="P-loop_NTPase"/>
</dbReference>
<dbReference type="Pfam" id="PF08438">
    <property type="entry name" value="YGR210-like_G4"/>
    <property type="match status" value="1"/>
</dbReference>
<dbReference type="HOGENOM" id="CLU_037276_1_0_2"/>
<dbReference type="SUPFAM" id="SSF81271">
    <property type="entry name" value="TGS-like"/>
    <property type="match status" value="1"/>
</dbReference>